<dbReference type="GO" id="GO:0000049">
    <property type="term" value="F:tRNA binding"/>
    <property type="evidence" value="ECO:0007669"/>
    <property type="project" value="UniProtKB-UniRule"/>
</dbReference>
<dbReference type="STRING" id="309803.CTN_1030"/>
<gene>
    <name evidence="7" type="primary">rnpA</name>
    <name evidence="10" type="ordered locus">CTN_1030</name>
</gene>
<comment type="similarity">
    <text evidence="7">Belongs to the RnpA family.</text>
</comment>
<keyword evidence="3 7" id="KW-0540">Nuclease</keyword>
<dbReference type="PROSITE" id="PS00648">
    <property type="entry name" value="RIBONUCLEASE_P"/>
    <property type="match status" value="1"/>
</dbReference>
<feature type="region of interest" description="Disordered" evidence="9">
    <location>
        <begin position="19"/>
        <end position="65"/>
    </location>
</feature>
<evidence type="ECO:0000256" key="6">
    <source>
        <dbReference type="ARBA" id="ARBA00022884"/>
    </source>
</evidence>
<protein>
    <recommendedName>
        <fullName evidence="7 8">Ribonuclease P protein component</fullName>
        <shortName evidence="7">RNase P protein</shortName>
        <shortName evidence="7">RNaseP protein</shortName>
        <ecNumber evidence="7 8">3.1.26.5</ecNumber>
    </recommendedName>
    <alternativeName>
        <fullName evidence="7">Protein C5</fullName>
    </alternativeName>
</protein>
<name>B9K8C3_THENN</name>
<dbReference type="GO" id="GO:0001682">
    <property type="term" value="P:tRNA 5'-leader removal"/>
    <property type="evidence" value="ECO:0007669"/>
    <property type="project" value="UniProtKB-UniRule"/>
</dbReference>
<dbReference type="InterPro" id="IPR000100">
    <property type="entry name" value="RNase_P"/>
</dbReference>
<dbReference type="KEGG" id="tna:CTN_1030"/>
<dbReference type="PANTHER" id="PTHR33992:SF1">
    <property type="entry name" value="RIBONUCLEASE P PROTEIN COMPONENT"/>
    <property type="match status" value="1"/>
</dbReference>
<keyword evidence="6 7" id="KW-0694">RNA-binding</keyword>
<organism evidence="10 11">
    <name type="scientific">Thermotoga neapolitana (strain ATCC 49049 / DSM 4359 / NBRC 107923 / NS-E)</name>
    <dbReference type="NCBI Taxonomy" id="309803"/>
    <lineage>
        <taxon>Bacteria</taxon>
        <taxon>Thermotogati</taxon>
        <taxon>Thermotogota</taxon>
        <taxon>Thermotogae</taxon>
        <taxon>Thermotogales</taxon>
        <taxon>Thermotogaceae</taxon>
        <taxon>Thermotoga</taxon>
    </lineage>
</organism>
<dbReference type="EMBL" id="CP000916">
    <property type="protein sequence ID" value="ACM23206.1"/>
    <property type="molecule type" value="Genomic_DNA"/>
</dbReference>
<comment type="catalytic activity">
    <reaction evidence="7">
        <text>Endonucleolytic cleavage of RNA, removing 5'-extranucleotides from tRNA precursor.</text>
        <dbReference type="EC" id="3.1.26.5"/>
    </reaction>
</comment>
<dbReference type="GO" id="GO:0030677">
    <property type="term" value="C:ribonuclease P complex"/>
    <property type="evidence" value="ECO:0007669"/>
    <property type="project" value="TreeGrafter"/>
</dbReference>
<evidence type="ECO:0000256" key="2">
    <source>
        <dbReference type="ARBA" id="ARBA00022694"/>
    </source>
</evidence>
<evidence type="ECO:0000313" key="10">
    <source>
        <dbReference type="EMBL" id="ACM23206.1"/>
    </source>
</evidence>
<keyword evidence="5 7" id="KW-0378">Hydrolase</keyword>
<proteinExistence type="inferred from homology"/>
<reference evidence="10 11" key="1">
    <citation type="journal article" date="2009" name="Biosci. Biotechnol. Biochem.">
        <title>WeGAS: a web-based microbial genome annotation system.</title>
        <authorList>
            <person name="Lee D."/>
            <person name="Seo H."/>
            <person name="Park C."/>
            <person name="Park K."/>
        </authorList>
    </citation>
    <scope>NUCLEOTIDE SEQUENCE [LARGE SCALE GENOMIC DNA]</scope>
    <source>
        <strain evidence="11">ATCC 49049 / DSM 4359 / NBRC 107923 / NS-E</strain>
    </source>
</reference>
<keyword evidence="2 7" id="KW-0819">tRNA processing</keyword>
<dbReference type="Pfam" id="PF00825">
    <property type="entry name" value="Ribonuclease_P"/>
    <property type="match status" value="1"/>
</dbReference>
<evidence type="ECO:0000256" key="9">
    <source>
        <dbReference type="SAM" id="MobiDB-lite"/>
    </source>
</evidence>
<evidence type="ECO:0000256" key="4">
    <source>
        <dbReference type="ARBA" id="ARBA00022759"/>
    </source>
</evidence>
<dbReference type="HAMAP" id="MF_00227">
    <property type="entry name" value="RNase_P"/>
    <property type="match status" value="1"/>
</dbReference>
<evidence type="ECO:0000256" key="3">
    <source>
        <dbReference type="ARBA" id="ARBA00022722"/>
    </source>
</evidence>
<dbReference type="InterPro" id="IPR014721">
    <property type="entry name" value="Ribsml_uS5_D2-typ_fold_subgr"/>
</dbReference>
<dbReference type="Proteomes" id="UP000000445">
    <property type="component" value="Chromosome"/>
</dbReference>
<dbReference type="InterPro" id="IPR020539">
    <property type="entry name" value="RNase_P_CS"/>
</dbReference>
<evidence type="ECO:0000256" key="8">
    <source>
        <dbReference type="NCBIfam" id="TIGR00188"/>
    </source>
</evidence>
<dbReference type="GO" id="GO:0042781">
    <property type="term" value="F:3'-tRNA processing endoribonuclease activity"/>
    <property type="evidence" value="ECO:0007669"/>
    <property type="project" value="TreeGrafter"/>
</dbReference>
<comment type="subunit">
    <text evidence="7">Consists of a catalytic RNA component (M1 or rnpB) and a protein subunit.</text>
</comment>
<dbReference type="HOGENOM" id="CLU_1460643_0_0_0"/>
<dbReference type="NCBIfam" id="TIGR00188">
    <property type="entry name" value="rnpA"/>
    <property type="match status" value="1"/>
</dbReference>
<keyword evidence="11" id="KW-1185">Reference proteome</keyword>
<evidence type="ECO:0000256" key="5">
    <source>
        <dbReference type="ARBA" id="ARBA00022801"/>
    </source>
</evidence>
<dbReference type="eggNOG" id="COG0594">
    <property type="taxonomic scope" value="Bacteria"/>
</dbReference>
<dbReference type="PANTHER" id="PTHR33992">
    <property type="entry name" value="RIBONUCLEASE P PROTEIN COMPONENT"/>
    <property type="match status" value="1"/>
</dbReference>
<sequence>MEGNRYGILKIDGTPDTVKREVRQDEENVPAFKKKEKKNTRLSCKKENPRRKKSSQEQEEEGSLETDCMNERFTRKERLRLRKDFLEIFKEGKSLQNEYFVVLFLKNGLDHSRLGIVVKRKFGKATRRNKLKRWVRETFRKNKDKIPKGFDIVVIPRKRLSEEFESINFRVVQKKLLSLLERIEE</sequence>
<evidence type="ECO:0000256" key="7">
    <source>
        <dbReference type="HAMAP-Rule" id="MF_00227"/>
    </source>
</evidence>
<dbReference type="Gene3D" id="3.30.230.10">
    <property type="match status" value="1"/>
</dbReference>
<dbReference type="InterPro" id="IPR020568">
    <property type="entry name" value="Ribosomal_Su5_D2-typ_SF"/>
</dbReference>
<dbReference type="AlphaFoldDB" id="B9K8C3"/>
<dbReference type="SUPFAM" id="SSF54211">
    <property type="entry name" value="Ribosomal protein S5 domain 2-like"/>
    <property type="match status" value="1"/>
</dbReference>
<comment type="function">
    <text evidence="1 7">RNaseP catalyzes the removal of the 5'-leader sequence from pre-tRNA to produce the mature 5'-terminus. It can also cleave other RNA substrates such as 4.5S RNA. The protein component plays an auxiliary but essential role in vivo by binding to the 5'-leader sequence and broadening the substrate specificity of the ribozyme.</text>
</comment>
<accession>B9K8C3</accession>
<keyword evidence="4 7" id="KW-0255">Endonuclease</keyword>
<dbReference type="EC" id="3.1.26.5" evidence="7 8"/>
<evidence type="ECO:0000313" key="11">
    <source>
        <dbReference type="Proteomes" id="UP000000445"/>
    </source>
</evidence>
<dbReference type="GO" id="GO:0004526">
    <property type="term" value="F:ribonuclease P activity"/>
    <property type="evidence" value="ECO:0007669"/>
    <property type="project" value="UniProtKB-UniRule"/>
</dbReference>
<evidence type="ECO:0000256" key="1">
    <source>
        <dbReference type="ARBA" id="ARBA00002663"/>
    </source>
</evidence>